<sequence length="427" mass="46515">MIKDLGFETRCVHGAYKAESGQPQVLPIVQNTTYRYYNAKDVAELFDLDSPNHMYTRLGSPTVDKFEQKMALLEGGTAGMAASAGQAATLITILNICSAGDHVISATNIYGGTHNLFEVSLKRLGIDVELIDQDLPLEEIVKHARPNTKALFGETLGNPALSVLDIEKFARAAGEMGVPLIVDNTLASPALCRPIEYGANIVVQSTTKYADGHGSCVGGCVVEGGNFNWEAGGRFPELTEPDQSYHGIRFYEKFGDGAFCMRLKAVMVRDFGCTMAPMNAYLTHQGLQTLHLRMERHSSNALALAKHLKDHPMVDWIVYPGLEGDRYHELAKKYLPKGASGVLSFGVKGGREAGEKFLENLDLTSIVVHVGDIRTSVLHPASTTHRQLSEEDQLAAGITPSLIRVSVGLETIDDIIADFDQALERLK</sequence>
<dbReference type="GO" id="GO:0071269">
    <property type="term" value="P:L-homocysteine biosynthetic process"/>
    <property type="evidence" value="ECO:0007669"/>
    <property type="project" value="TreeGrafter"/>
</dbReference>
<keyword evidence="3 8" id="KW-0663">Pyridoxal phosphate</keyword>
<dbReference type="Gene3D" id="3.90.1150.10">
    <property type="entry name" value="Aspartate Aminotransferase, domain 1"/>
    <property type="match status" value="1"/>
</dbReference>
<name>A0A9D1L6Q0_9FIRM</name>
<organism evidence="10 11">
    <name type="scientific">Candidatus Allocopromorpha excrementigallinarum</name>
    <dbReference type="NCBI Taxonomy" id="2840742"/>
    <lineage>
        <taxon>Bacteria</taxon>
        <taxon>Bacillati</taxon>
        <taxon>Bacillota</taxon>
        <taxon>Clostridia</taxon>
        <taxon>Eubacteriales</taxon>
        <taxon>Eubacteriaceae</taxon>
        <taxon>Eubacteriaceae incertae sedis</taxon>
        <taxon>Candidatus Allocopromorpha</taxon>
    </lineage>
</organism>
<comment type="catalytic activity">
    <reaction evidence="7">
        <text>L-methionine + H2O = methanethiol + 2-oxobutanoate + NH4(+)</text>
        <dbReference type="Rhea" id="RHEA:23800"/>
        <dbReference type="ChEBI" id="CHEBI:15377"/>
        <dbReference type="ChEBI" id="CHEBI:16007"/>
        <dbReference type="ChEBI" id="CHEBI:16763"/>
        <dbReference type="ChEBI" id="CHEBI:28938"/>
        <dbReference type="ChEBI" id="CHEBI:57844"/>
        <dbReference type="EC" id="4.4.1.11"/>
    </reaction>
    <physiologicalReaction direction="left-to-right" evidence="7">
        <dbReference type="Rhea" id="RHEA:23801"/>
    </physiologicalReaction>
</comment>
<evidence type="ECO:0000256" key="7">
    <source>
        <dbReference type="ARBA" id="ARBA00052699"/>
    </source>
</evidence>
<dbReference type="AlphaFoldDB" id="A0A9D1L6Q0"/>
<dbReference type="PANTHER" id="PTHR43797">
    <property type="entry name" value="HOMOCYSTEINE/CYSTEINE SYNTHASE"/>
    <property type="match status" value="1"/>
</dbReference>
<comment type="cofactor">
    <cofactor evidence="1 9">
        <name>pyridoxal 5'-phosphate</name>
        <dbReference type="ChEBI" id="CHEBI:597326"/>
    </cofactor>
</comment>
<dbReference type="GO" id="GO:0047982">
    <property type="term" value="F:homocysteine desulfhydrase activity"/>
    <property type="evidence" value="ECO:0007669"/>
    <property type="project" value="UniProtKB-EC"/>
</dbReference>
<dbReference type="InterPro" id="IPR000277">
    <property type="entry name" value="Cys/Met-Metab_PyrdxlP-dep_enz"/>
</dbReference>
<evidence type="ECO:0000313" key="10">
    <source>
        <dbReference type="EMBL" id="HIU25971.1"/>
    </source>
</evidence>
<dbReference type="Gene3D" id="3.40.640.10">
    <property type="entry name" value="Type I PLP-dependent aspartate aminotransferase-like (Major domain)"/>
    <property type="match status" value="1"/>
</dbReference>
<dbReference type="InterPro" id="IPR015421">
    <property type="entry name" value="PyrdxlP-dep_Trfase_major"/>
</dbReference>
<gene>
    <name evidence="10" type="ORF">IAC50_05700</name>
</gene>
<comment type="caution">
    <text evidence="10">The sequence shown here is derived from an EMBL/GenBank/DDBJ whole genome shotgun (WGS) entry which is preliminary data.</text>
</comment>
<dbReference type="Proteomes" id="UP000824090">
    <property type="component" value="Unassembled WGS sequence"/>
</dbReference>
<accession>A0A9D1L6Q0</accession>
<evidence type="ECO:0000256" key="3">
    <source>
        <dbReference type="ARBA" id="ARBA00022898"/>
    </source>
</evidence>
<dbReference type="GO" id="GO:0018826">
    <property type="term" value="F:methionine gamma-lyase activity"/>
    <property type="evidence" value="ECO:0007669"/>
    <property type="project" value="UniProtKB-EC"/>
</dbReference>
<dbReference type="GO" id="GO:0004124">
    <property type="term" value="F:cysteine synthase activity"/>
    <property type="evidence" value="ECO:0007669"/>
    <property type="project" value="TreeGrafter"/>
</dbReference>
<evidence type="ECO:0000256" key="4">
    <source>
        <dbReference type="ARBA" id="ARBA00047175"/>
    </source>
</evidence>
<evidence type="ECO:0000313" key="11">
    <source>
        <dbReference type="Proteomes" id="UP000824090"/>
    </source>
</evidence>
<dbReference type="Pfam" id="PF01053">
    <property type="entry name" value="Cys_Met_Meta_PP"/>
    <property type="match status" value="1"/>
</dbReference>
<comment type="catalytic activity">
    <reaction evidence="6">
        <text>L-homocysteine + H2O = 2-oxobutanoate + hydrogen sulfide + NH4(+) + H(+)</text>
        <dbReference type="Rhea" id="RHEA:14501"/>
        <dbReference type="ChEBI" id="CHEBI:15377"/>
        <dbReference type="ChEBI" id="CHEBI:15378"/>
        <dbReference type="ChEBI" id="CHEBI:16763"/>
        <dbReference type="ChEBI" id="CHEBI:28938"/>
        <dbReference type="ChEBI" id="CHEBI:29919"/>
        <dbReference type="ChEBI" id="CHEBI:58199"/>
        <dbReference type="EC" id="4.4.1.2"/>
    </reaction>
    <physiologicalReaction direction="left-to-right" evidence="6">
        <dbReference type="Rhea" id="RHEA:14502"/>
    </physiologicalReaction>
</comment>
<dbReference type="CDD" id="cd00614">
    <property type="entry name" value="CGS_like"/>
    <property type="match status" value="1"/>
</dbReference>
<reference evidence="10" key="2">
    <citation type="journal article" date="2021" name="PeerJ">
        <title>Extensive microbial diversity within the chicken gut microbiome revealed by metagenomics and culture.</title>
        <authorList>
            <person name="Gilroy R."/>
            <person name="Ravi A."/>
            <person name="Getino M."/>
            <person name="Pursley I."/>
            <person name="Horton D.L."/>
            <person name="Alikhan N.F."/>
            <person name="Baker D."/>
            <person name="Gharbi K."/>
            <person name="Hall N."/>
            <person name="Watson M."/>
            <person name="Adriaenssens E.M."/>
            <person name="Foster-Nyarko E."/>
            <person name="Jarju S."/>
            <person name="Secka A."/>
            <person name="Antonio M."/>
            <person name="Oren A."/>
            <person name="Chaudhuri R.R."/>
            <person name="La Ragione R."/>
            <person name="Hildebrand F."/>
            <person name="Pallen M.J."/>
        </authorList>
    </citation>
    <scope>NUCLEOTIDE SEQUENCE</scope>
    <source>
        <strain evidence="10">ChiHcec3-6078</strain>
    </source>
</reference>
<feature type="modified residue" description="N6-(pyridoxal phosphate)lysine" evidence="8">
    <location>
        <position position="208"/>
    </location>
</feature>
<evidence type="ECO:0000256" key="8">
    <source>
        <dbReference type="PIRSR" id="PIRSR001434-2"/>
    </source>
</evidence>
<dbReference type="GO" id="GO:0003961">
    <property type="term" value="F:O-acetylhomoserine aminocarboxypropyltransferase activity"/>
    <property type="evidence" value="ECO:0007669"/>
    <property type="project" value="TreeGrafter"/>
</dbReference>
<dbReference type="SUPFAM" id="SSF53383">
    <property type="entry name" value="PLP-dependent transferases"/>
    <property type="match status" value="1"/>
</dbReference>
<comment type="similarity">
    <text evidence="2 9">Belongs to the trans-sulfuration enzymes family.</text>
</comment>
<evidence type="ECO:0000256" key="5">
    <source>
        <dbReference type="ARBA" id="ARBA00047199"/>
    </source>
</evidence>
<dbReference type="PANTHER" id="PTHR43797:SF3">
    <property type="entry name" value="O-ACETYLHOMOSERINE SULFHYDRYLASE"/>
    <property type="match status" value="1"/>
</dbReference>
<evidence type="ECO:0000256" key="6">
    <source>
        <dbReference type="ARBA" id="ARBA00048780"/>
    </source>
</evidence>
<evidence type="ECO:0000256" key="9">
    <source>
        <dbReference type="RuleBase" id="RU362118"/>
    </source>
</evidence>
<dbReference type="NCBIfam" id="TIGR01326">
    <property type="entry name" value="OAH_OAS_sulfhy"/>
    <property type="match status" value="1"/>
</dbReference>
<dbReference type="InterPro" id="IPR015422">
    <property type="entry name" value="PyrdxlP-dep_Trfase_small"/>
</dbReference>
<dbReference type="EMBL" id="DVMP01000103">
    <property type="protein sequence ID" value="HIU25971.1"/>
    <property type="molecule type" value="Genomic_DNA"/>
</dbReference>
<dbReference type="EC" id="4.4.1.2" evidence="4"/>
<dbReference type="InterPro" id="IPR015424">
    <property type="entry name" value="PyrdxlP-dep_Trfase"/>
</dbReference>
<protein>
    <recommendedName>
        <fullName evidence="4">homocysteine desulfhydrase</fullName>
        <ecNumber evidence="4">4.4.1.2</ecNumber>
    </recommendedName>
    <alternativeName>
        <fullName evidence="5">Homocysteine desulfhydrase</fullName>
    </alternativeName>
</protein>
<reference evidence="10" key="1">
    <citation type="submission" date="2020-10" db="EMBL/GenBank/DDBJ databases">
        <authorList>
            <person name="Gilroy R."/>
        </authorList>
    </citation>
    <scope>NUCLEOTIDE SEQUENCE</scope>
    <source>
        <strain evidence="10">ChiHcec3-6078</strain>
    </source>
</reference>
<dbReference type="GO" id="GO:0019346">
    <property type="term" value="P:transsulfuration"/>
    <property type="evidence" value="ECO:0007669"/>
    <property type="project" value="InterPro"/>
</dbReference>
<dbReference type="GO" id="GO:0006535">
    <property type="term" value="P:cysteine biosynthetic process from serine"/>
    <property type="evidence" value="ECO:0007669"/>
    <property type="project" value="TreeGrafter"/>
</dbReference>
<dbReference type="FunFam" id="3.40.640.10:FF:000046">
    <property type="entry name" value="Cystathionine gamma-lyase"/>
    <property type="match status" value="1"/>
</dbReference>
<dbReference type="PIRSF" id="PIRSF001434">
    <property type="entry name" value="CGS"/>
    <property type="match status" value="1"/>
</dbReference>
<evidence type="ECO:0000256" key="2">
    <source>
        <dbReference type="ARBA" id="ARBA00009077"/>
    </source>
</evidence>
<dbReference type="GO" id="GO:0005737">
    <property type="term" value="C:cytoplasm"/>
    <property type="evidence" value="ECO:0007669"/>
    <property type="project" value="TreeGrafter"/>
</dbReference>
<proteinExistence type="inferred from homology"/>
<dbReference type="GO" id="GO:0030170">
    <property type="term" value="F:pyridoxal phosphate binding"/>
    <property type="evidence" value="ECO:0007669"/>
    <property type="project" value="InterPro"/>
</dbReference>
<dbReference type="InterPro" id="IPR006235">
    <property type="entry name" value="OAc-hSer/O-AcSer_sulfhydrylase"/>
</dbReference>
<evidence type="ECO:0000256" key="1">
    <source>
        <dbReference type="ARBA" id="ARBA00001933"/>
    </source>
</evidence>